<dbReference type="Proteomes" id="UP000054596">
    <property type="component" value="Unassembled WGS sequence"/>
</dbReference>
<evidence type="ECO:0000313" key="3">
    <source>
        <dbReference type="Proteomes" id="UP000054596"/>
    </source>
</evidence>
<dbReference type="EMBL" id="FCOJ02000053">
    <property type="protein sequence ID" value="SAK83365.1"/>
    <property type="molecule type" value="Genomic_DNA"/>
</dbReference>
<keyword evidence="3" id="KW-1185">Reference proteome</keyword>
<dbReference type="STRING" id="1777143.AWB82_05577"/>
<sequence>MTAQGHPTPISERVRLVIELTRINSEHLRGKSRFAGVEIELESALAASRPEARTSQQLLRIEMLRDRLWEADRCLSALEEERARLEAALANVEAATRTARDRDPR</sequence>
<organism evidence="2 3">
    <name type="scientific">Caballeronia glebae</name>
    <dbReference type="NCBI Taxonomy" id="1777143"/>
    <lineage>
        <taxon>Bacteria</taxon>
        <taxon>Pseudomonadati</taxon>
        <taxon>Pseudomonadota</taxon>
        <taxon>Betaproteobacteria</taxon>
        <taxon>Burkholderiales</taxon>
        <taxon>Burkholderiaceae</taxon>
        <taxon>Caballeronia</taxon>
    </lineage>
</organism>
<dbReference type="OrthoDB" id="9103562at2"/>
<name>A0A158CLY2_9BURK</name>
<dbReference type="RefSeq" id="WP_086972567.1">
    <property type="nucleotide sequence ID" value="NZ_FCOJ02000053.1"/>
</dbReference>
<accession>A0A158CLY2</accession>
<proteinExistence type="predicted"/>
<dbReference type="AlphaFoldDB" id="A0A158CLY2"/>
<evidence type="ECO:0000313" key="2">
    <source>
        <dbReference type="EMBL" id="SAK83365.1"/>
    </source>
</evidence>
<gene>
    <name evidence="2" type="ORF">AWB82_05577</name>
</gene>
<reference evidence="2" key="1">
    <citation type="submission" date="2016-01" db="EMBL/GenBank/DDBJ databases">
        <authorList>
            <person name="Peeters C."/>
        </authorList>
    </citation>
    <scope>NUCLEOTIDE SEQUENCE [LARGE SCALE GENOMIC DNA]</scope>
    <source>
        <strain evidence="2">LMG 29325</strain>
    </source>
</reference>
<keyword evidence="1" id="KW-0175">Coiled coil</keyword>
<evidence type="ECO:0000256" key="1">
    <source>
        <dbReference type="SAM" id="Coils"/>
    </source>
</evidence>
<comment type="caution">
    <text evidence="2">The sequence shown here is derived from an EMBL/GenBank/DDBJ whole genome shotgun (WGS) entry which is preliminary data.</text>
</comment>
<protein>
    <submittedName>
        <fullName evidence="2">Uncharacterized protein</fullName>
    </submittedName>
</protein>
<feature type="coiled-coil region" evidence="1">
    <location>
        <begin position="61"/>
        <end position="102"/>
    </location>
</feature>